<dbReference type="InterPro" id="IPR001753">
    <property type="entry name" value="Enoyl-CoA_hydra/iso"/>
</dbReference>
<reference evidence="4 6" key="1">
    <citation type="journal article" date="2013" name="Curr. Biol.">
        <title>Shared signatures of parasitism and phylogenomics unite Cryptomycota and microsporidia.</title>
        <authorList>
            <person name="James T.Y."/>
            <person name="Pelin A."/>
            <person name="Bonen L."/>
            <person name="Ahrendt S."/>
            <person name="Sain D."/>
            <person name="Corradi N."/>
            <person name="Stajich J.E."/>
        </authorList>
    </citation>
    <scope>NUCLEOTIDE SEQUENCE [LARGE SCALE GENOMIC DNA]</scope>
    <source>
        <strain evidence="4 6">CSF55</strain>
        <strain evidence="4 6">CSF55</strain>
    </source>
</reference>
<dbReference type="OrthoDB" id="410701at2759"/>
<dbReference type="PANTHER" id="PTHR11941:SF171">
    <property type="entry name" value="SD19268P"/>
    <property type="match status" value="1"/>
</dbReference>
<name>A0A075AP30_ROZAC</name>
<dbReference type="Pfam" id="PF00378">
    <property type="entry name" value="ECH_1"/>
    <property type="match status" value="1"/>
</dbReference>
<comment type="similarity">
    <text evidence="1 3">Belongs to the enoyl-CoA hydratase/isomerase family.</text>
</comment>
<gene>
    <name evidence="4" type="ORF">O9G_000236</name>
    <name evidence="5" type="ORF">ROZALSC1DRAFT_31392</name>
</gene>
<keyword evidence="4" id="KW-0413">Isomerase</keyword>
<dbReference type="InterPro" id="IPR029045">
    <property type="entry name" value="ClpP/crotonase-like_dom_sf"/>
</dbReference>
<evidence type="ECO:0000256" key="2">
    <source>
        <dbReference type="ARBA" id="ARBA00023239"/>
    </source>
</evidence>
<dbReference type="InterPro" id="IPR014748">
    <property type="entry name" value="Enoyl-CoA_hydra_C"/>
</dbReference>
<protein>
    <submittedName>
        <fullName evidence="5">ClpP/crotonase</fullName>
    </submittedName>
    <submittedName>
        <fullName evidence="4">Enoyl-CoA hydratase/isomerase domain-containing protein</fullName>
    </submittedName>
</protein>
<dbReference type="Gene3D" id="1.10.12.10">
    <property type="entry name" value="Lyase 2-enoyl-coa Hydratase, Chain A, domain 2"/>
    <property type="match status" value="1"/>
</dbReference>
<dbReference type="EMBL" id="ML006276">
    <property type="protein sequence ID" value="RKP16739.1"/>
    <property type="molecule type" value="Genomic_DNA"/>
</dbReference>
<accession>A0A075AP30</accession>
<dbReference type="Gene3D" id="3.90.226.10">
    <property type="entry name" value="2-enoyl-CoA Hydratase, Chain A, domain 1"/>
    <property type="match status" value="1"/>
</dbReference>
<dbReference type="GO" id="GO:0005739">
    <property type="term" value="C:mitochondrion"/>
    <property type="evidence" value="ECO:0007669"/>
    <property type="project" value="TreeGrafter"/>
</dbReference>
<evidence type="ECO:0000256" key="3">
    <source>
        <dbReference type="RuleBase" id="RU003707"/>
    </source>
</evidence>
<dbReference type="AlphaFoldDB" id="A0A075AP30"/>
<dbReference type="Proteomes" id="UP000281549">
    <property type="component" value="Unassembled WGS sequence"/>
</dbReference>
<dbReference type="OMA" id="YEQAHAW"/>
<evidence type="ECO:0000313" key="4">
    <source>
        <dbReference type="EMBL" id="EPZ31757.1"/>
    </source>
</evidence>
<evidence type="ECO:0000313" key="6">
    <source>
        <dbReference type="Proteomes" id="UP000030755"/>
    </source>
</evidence>
<dbReference type="Proteomes" id="UP000030755">
    <property type="component" value="Unassembled WGS sequence"/>
</dbReference>
<reference evidence="5" key="3">
    <citation type="submission" date="2018-08" db="EMBL/GenBank/DDBJ databases">
        <title>Leveraging single-cell genomics to expand the Fungal Tree of Life.</title>
        <authorList>
            <consortium name="DOE Joint Genome Institute"/>
            <person name="Ahrendt S.R."/>
            <person name="Quandt C.A."/>
            <person name="Ciobanu D."/>
            <person name="Clum A."/>
            <person name="Salamov A."/>
            <person name="Andreopoulos B."/>
            <person name="Cheng J.-F."/>
            <person name="Woyke T."/>
            <person name="Pelin A."/>
            <person name="Henrissat B."/>
            <person name="Reynolds N."/>
            <person name="Benny G.L."/>
            <person name="Smith M.E."/>
            <person name="James T.Y."/>
            <person name="Grigoriev I.V."/>
        </authorList>
    </citation>
    <scope>NUCLEOTIDE SEQUENCE</scope>
    <source>
        <strain evidence="5">CSF55</strain>
    </source>
</reference>
<keyword evidence="6" id="KW-1185">Reference proteome</keyword>
<keyword evidence="2" id="KW-0456">Lyase</keyword>
<dbReference type="InterPro" id="IPR018376">
    <property type="entry name" value="Enoyl-CoA_hyd/isom_CS"/>
</dbReference>
<evidence type="ECO:0000313" key="7">
    <source>
        <dbReference type="Proteomes" id="UP000281549"/>
    </source>
</evidence>
<evidence type="ECO:0000256" key="1">
    <source>
        <dbReference type="ARBA" id="ARBA00005254"/>
    </source>
</evidence>
<dbReference type="EMBL" id="KE561209">
    <property type="protein sequence ID" value="EPZ31757.1"/>
    <property type="molecule type" value="Genomic_DNA"/>
</dbReference>
<dbReference type="SUPFAM" id="SSF52096">
    <property type="entry name" value="ClpP/crotonase"/>
    <property type="match status" value="1"/>
</dbReference>
<dbReference type="FunFam" id="3.90.226.10:FF:000009">
    <property type="entry name" value="Carnitinyl-CoA dehydratase"/>
    <property type="match status" value="1"/>
</dbReference>
<dbReference type="GO" id="GO:0006635">
    <property type="term" value="P:fatty acid beta-oxidation"/>
    <property type="evidence" value="ECO:0007669"/>
    <property type="project" value="TreeGrafter"/>
</dbReference>
<dbReference type="CDD" id="cd06558">
    <property type="entry name" value="crotonase-like"/>
    <property type="match status" value="1"/>
</dbReference>
<proteinExistence type="inferred from homology"/>
<reference evidence="7" key="2">
    <citation type="journal article" date="2018" name="Nat. Microbiol.">
        <title>Leveraging single-cell genomics to expand the fungal tree of life.</title>
        <authorList>
            <person name="Ahrendt S.R."/>
            <person name="Quandt C.A."/>
            <person name="Ciobanu D."/>
            <person name="Clum A."/>
            <person name="Salamov A."/>
            <person name="Andreopoulos B."/>
            <person name="Cheng J.F."/>
            <person name="Woyke T."/>
            <person name="Pelin A."/>
            <person name="Henrissat B."/>
            <person name="Reynolds N.K."/>
            <person name="Benny G.L."/>
            <person name="Smith M.E."/>
            <person name="James T.Y."/>
            <person name="Grigoriev I.V."/>
        </authorList>
    </citation>
    <scope>NUCLEOTIDE SEQUENCE [LARGE SCALE GENOMIC DNA]</scope>
    <source>
        <strain evidence="7">CSF55</strain>
    </source>
</reference>
<dbReference type="GO" id="GO:0016836">
    <property type="term" value="F:hydro-lyase activity"/>
    <property type="evidence" value="ECO:0007669"/>
    <property type="project" value="UniProtKB-ARBA"/>
</dbReference>
<dbReference type="GO" id="GO:0016853">
    <property type="term" value="F:isomerase activity"/>
    <property type="evidence" value="ECO:0007669"/>
    <property type="project" value="UniProtKB-KW"/>
</dbReference>
<dbReference type="STRING" id="988480.A0A075AP30"/>
<dbReference type="PROSITE" id="PS00166">
    <property type="entry name" value="ENOYL_COA_HYDRATASE"/>
    <property type="match status" value="1"/>
</dbReference>
<evidence type="ECO:0000313" key="5">
    <source>
        <dbReference type="EMBL" id="RKP16739.1"/>
    </source>
</evidence>
<dbReference type="PANTHER" id="PTHR11941">
    <property type="entry name" value="ENOYL-COA HYDRATASE-RELATED"/>
    <property type="match status" value="1"/>
</dbReference>
<organism evidence="4 6">
    <name type="scientific">Rozella allomycis (strain CSF55)</name>
    <dbReference type="NCBI Taxonomy" id="988480"/>
    <lineage>
        <taxon>Eukaryota</taxon>
        <taxon>Fungi</taxon>
        <taxon>Fungi incertae sedis</taxon>
        <taxon>Cryptomycota</taxon>
        <taxon>Cryptomycota incertae sedis</taxon>
        <taxon>Rozella</taxon>
    </lineage>
</organism>
<sequence length="253" mass="27522">MKNILVTGFGRIIEDVKIITLDRPHRKNAIGKNMIKELQDVINELKKLDARAVVVHSAIENVFSAGADLHERLEMNENEVVAFVTLLRETFTQLEELKMPTIACINGTALGGGLELALACDLRIARKEAKMGLPETNLAIIPGAGGTQRLSRLIGTAKAKELIFLGKILDGRRAADIGLVNEFVEGDVFEKGLLIGPIAIRAAKAAIAEAANVDINTGLKIEGHCYEKTVPTEDRLEGLKSFQESRSPQYTGK</sequence>
<dbReference type="HOGENOM" id="CLU_009834_7_6_1"/>
<dbReference type="FunFam" id="1.10.12.10:FF:000001">
    <property type="entry name" value="Probable enoyl-CoA hydratase, mitochondrial"/>
    <property type="match status" value="1"/>
</dbReference>